<evidence type="ECO:0000259" key="12">
    <source>
        <dbReference type="Pfam" id="PF01514"/>
    </source>
</evidence>
<keyword evidence="14" id="KW-0966">Cell projection</keyword>
<dbReference type="AlphaFoldDB" id="A0A4R0PEH8"/>
<dbReference type="PANTHER" id="PTHR30046">
    <property type="entry name" value="FLAGELLAR M-RING PROTEIN"/>
    <property type="match status" value="1"/>
</dbReference>
<keyword evidence="14" id="KW-0969">Cilium</keyword>
<dbReference type="PIRSF" id="PIRSF004862">
    <property type="entry name" value="FliF"/>
    <property type="match status" value="1"/>
</dbReference>
<keyword evidence="8 9" id="KW-0975">Bacterial flagellum</keyword>
<comment type="similarity">
    <text evidence="3 9">Belongs to the FliF family.</text>
</comment>
<dbReference type="InterPro" id="IPR043427">
    <property type="entry name" value="YscJ/FliF"/>
</dbReference>
<comment type="subcellular location">
    <subcellularLocation>
        <location evidence="1 9">Bacterial flagellum basal body</location>
    </subcellularLocation>
    <subcellularLocation>
        <location evidence="2">Cell membrane</location>
        <topology evidence="2">Multi-pass membrane protein</topology>
    </subcellularLocation>
</comment>
<evidence type="ECO:0000256" key="4">
    <source>
        <dbReference type="ARBA" id="ARBA00022475"/>
    </source>
</evidence>
<evidence type="ECO:0000256" key="3">
    <source>
        <dbReference type="ARBA" id="ARBA00007971"/>
    </source>
</evidence>
<feature type="compositionally biased region" description="Polar residues" evidence="10">
    <location>
        <begin position="299"/>
        <end position="313"/>
    </location>
</feature>
<evidence type="ECO:0000256" key="7">
    <source>
        <dbReference type="ARBA" id="ARBA00023136"/>
    </source>
</evidence>
<accession>A0A4R0PEH8</accession>
<feature type="domain" description="Flagellar M-ring N-terminal" evidence="12">
    <location>
        <begin position="47"/>
        <end position="220"/>
    </location>
</feature>
<evidence type="ECO:0000256" key="5">
    <source>
        <dbReference type="ARBA" id="ARBA00022692"/>
    </source>
</evidence>
<keyword evidence="4" id="KW-1003">Cell membrane</keyword>
<feature type="transmembrane region" description="Helical" evidence="11">
    <location>
        <begin position="25"/>
        <end position="46"/>
    </location>
</feature>
<evidence type="ECO:0000256" key="9">
    <source>
        <dbReference type="PIRNR" id="PIRNR004862"/>
    </source>
</evidence>
<dbReference type="EMBL" id="SJST01000001">
    <property type="protein sequence ID" value="TCD16207.1"/>
    <property type="molecule type" value="Genomic_DNA"/>
</dbReference>
<feature type="compositionally biased region" description="Basic and acidic residues" evidence="10">
    <location>
        <begin position="328"/>
        <end position="338"/>
    </location>
</feature>
<dbReference type="PRINTS" id="PR01009">
    <property type="entry name" value="FLGMRINGFLIF"/>
</dbReference>
<keyword evidence="14" id="KW-0282">Flagellum</keyword>
<evidence type="ECO:0000256" key="11">
    <source>
        <dbReference type="SAM" id="Phobius"/>
    </source>
</evidence>
<evidence type="ECO:0000256" key="8">
    <source>
        <dbReference type="ARBA" id="ARBA00023143"/>
    </source>
</evidence>
<feature type="transmembrane region" description="Helical" evidence="11">
    <location>
        <begin position="438"/>
        <end position="459"/>
    </location>
</feature>
<protein>
    <recommendedName>
        <fullName evidence="9">Flagellar M-ring protein</fullName>
    </recommendedName>
</protein>
<keyword evidence="7 11" id="KW-0472">Membrane</keyword>
<gene>
    <name evidence="14" type="primary">fliF</name>
    <name evidence="14" type="ORF">E0D97_01885</name>
</gene>
<evidence type="ECO:0000259" key="13">
    <source>
        <dbReference type="Pfam" id="PF08345"/>
    </source>
</evidence>
<feature type="domain" description="Flagellar M-ring C-terminal" evidence="13">
    <location>
        <begin position="252"/>
        <end position="416"/>
    </location>
</feature>
<sequence>MESPALLEQIQQIGKNFSALGIQKLAIMAAVALTIVIGVGAGAYFLNRPAFEPIYVGLERDDVGRMGTALADAGIPFDVSADGTSVLVPVGKTSRARMVLAEKGLPNGTGTGYELFDNLGSLGLTAFMQEVTRVRALEGEIARSIQTIRGVKGARVHIVLADRGNFRFSEQTPTASVVVRYDGSNAEGGAFAIRHLVAAAVPGLVTENVTVLDSSGRLLAAGEDPLNNSATSNLGIKATVENQVADSVYKALSPYIGNLNLRVSVQADINTDRRQVEETIFDPESRVERSVQVVRSEDASSQQTGSDPVSVEQNLPAEDAVEGTKPQSSERSERREETTNYELNSKRIATVSNGYEINRLSIAVVVNQSRIVEALGGGTDPAEVEAKLAEIRQLAVAAAGISEARGDLVQVTAVEFLDGIDGVPIVEPGVLDMVGEHLGTFINALTFLGAVLLVVLLGLRPLINAMRSDAPEPEGGELPALEDASLDDVFSGDGPSFDDLPELPSLPSASSMGGLDQSELLAKMRPSPEERLTMIVDLDEERAAQILRRWVRQEAA</sequence>
<reference evidence="14 15" key="1">
    <citation type="journal article" date="2015" name="Antonie Van Leeuwenhoek">
        <title>Oricola cellulosilytica gen. nov., sp. nov., a cellulose-degrading bacterium of the family Phyllobacteriaceae isolated from surface seashore water, and emended descriptions of Mesorhizobium loti and Phyllobacterium myrsinacearum.</title>
        <authorList>
            <person name="Hameed A."/>
            <person name="Shahina M."/>
            <person name="Lai W.A."/>
            <person name="Lin S.Y."/>
            <person name="Young L.S."/>
            <person name="Liu Y.C."/>
            <person name="Hsu Y.H."/>
            <person name="Young C.C."/>
        </authorList>
    </citation>
    <scope>NUCLEOTIDE SEQUENCE [LARGE SCALE GENOMIC DNA]</scope>
    <source>
        <strain evidence="14 15">KCTC 52183</strain>
    </source>
</reference>
<evidence type="ECO:0000313" key="15">
    <source>
        <dbReference type="Proteomes" id="UP000291301"/>
    </source>
</evidence>
<evidence type="ECO:0000256" key="6">
    <source>
        <dbReference type="ARBA" id="ARBA00022989"/>
    </source>
</evidence>
<evidence type="ECO:0000256" key="10">
    <source>
        <dbReference type="SAM" id="MobiDB-lite"/>
    </source>
</evidence>
<keyword evidence="6 11" id="KW-1133">Transmembrane helix</keyword>
<dbReference type="PANTHER" id="PTHR30046:SF0">
    <property type="entry name" value="FLAGELLAR M-RING PROTEIN"/>
    <property type="match status" value="1"/>
</dbReference>
<evidence type="ECO:0000256" key="1">
    <source>
        <dbReference type="ARBA" id="ARBA00004117"/>
    </source>
</evidence>
<dbReference type="OrthoDB" id="9807026at2"/>
<dbReference type="InterPro" id="IPR000067">
    <property type="entry name" value="FlgMring_FliF"/>
</dbReference>
<evidence type="ECO:0000256" key="2">
    <source>
        <dbReference type="ARBA" id="ARBA00004651"/>
    </source>
</evidence>
<proteinExistence type="inferred from homology"/>
<dbReference type="Pfam" id="PF08345">
    <property type="entry name" value="YscJ_FliF_C"/>
    <property type="match status" value="1"/>
</dbReference>
<dbReference type="InterPro" id="IPR006182">
    <property type="entry name" value="FliF_N_dom"/>
</dbReference>
<dbReference type="GO" id="GO:0005886">
    <property type="term" value="C:plasma membrane"/>
    <property type="evidence" value="ECO:0007669"/>
    <property type="project" value="UniProtKB-SubCell"/>
</dbReference>
<feature type="region of interest" description="Disordered" evidence="10">
    <location>
        <begin position="292"/>
        <end position="341"/>
    </location>
</feature>
<dbReference type="GO" id="GO:0071973">
    <property type="term" value="P:bacterial-type flagellum-dependent cell motility"/>
    <property type="evidence" value="ECO:0007669"/>
    <property type="project" value="InterPro"/>
</dbReference>
<dbReference type="GO" id="GO:0003774">
    <property type="term" value="F:cytoskeletal motor activity"/>
    <property type="evidence" value="ECO:0007669"/>
    <property type="project" value="InterPro"/>
</dbReference>
<dbReference type="Pfam" id="PF01514">
    <property type="entry name" value="YscJ_FliF"/>
    <property type="match status" value="1"/>
</dbReference>
<comment type="function">
    <text evidence="9">The M ring may be actively involved in energy transduction.</text>
</comment>
<dbReference type="GO" id="GO:0009431">
    <property type="term" value="C:bacterial-type flagellum basal body, MS ring"/>
    <property type="evidence" value="ECO:0007669"/>
    <property type="project" value="InterPro"/>
</dbReference>
<keyword evidence="15" id="KW-1185">Reference proteome</keyword>
<dbReference type="InterPro" id="IPR045851">
    <property type="entry name" value="AMP-bd_C_sf"/>
</dbReference>
<evidence type="ECO:0000313" key="14">
    <source>
        <dbReference type="EMBL" id="TCD16207.1"/>
    </source>
</evidence>
<name>A0A4R0PEH8_9HYPH</name>
<keyword evidence="5 11" id="KW-0812">Transmembrane</keyword>
<comment type="caution">
    <text evidence="14">The sequence shown here is derived from an EMBL/GenBank/DDBJ whole genome shotgun (WGS) entry which is preliminary data.</text>
</comment>
<dbReference type="Gene3D" id="3.30.300.30">
    <property type="match status" value="1"/>
</dbReference>
<dbReference type="Proteomes" id="UP000291301">
    <property type="component" value="Unassembled WGS sequence"/>
</dbReference>
<dbReference type="NCBIfam" id="TIGR00206">
    <property type="entry name" value="fliF"/>
    <property type="match status" value="1"/>
</dbReference>
<dbReference type="InterPro" id="IPR013556">
    <property type="entry name" value="Flag_M-ring_C"/>
</dbReference>
<organism evidence="14 15">
    <name type="scientific">Oricola cellulosilytica</name>
    <dbReference type="NCBI Taxonomy" id="1429082"/>
    <lineage>
        <taxon>Bacteria</taxon>
        <taxon>Pseudomonadati</taxon>
        <taxon>Pseudomonadota</taxon>
        <taxon>Alphaproteobacteria</taxon>
        <taxon>Hyphomicrobiales</taxon>
        <taxon>Ahrensiaceae</taxon>
        <taxon>Oricola</taxon>
    </lineage>
</organism>